<sequence>MYYKRSSDQTSQEPAVAVPPPPLGMADQAFFQSVMTEVAPGWTVELQGFCADEANLILLPDGGEDLNGPSFVVNREGYGFRLDQVHWDEITEIGIYASLRDVLDVICRQPAFCAGTARPESVTIH</sequence>
<feature type="region of interest" description="Disordered" evidence="1">
    <location>
        <begin position="1"/>
        <end position="21"/>
    </location>
</feature>
<proteinExistence type="predicted"/>
<protein>
    <submittedName>
        <fullName evidence="2">Uncharacterized protein</fullName>
    </submittedName>
</protein>
<keyword evidence="3" id="KW-1185">Reference proteome</keyword>
<evidence type="ECO:0000256" key="1">
    <source>
        <dbReference type="SAM" id="MobiDB-lite"/>
    </source>
</evidence>
<accession>A0A2S6N252</accession>
<dbReference type="RefSeq" id="WP_104521292.1">
    <property type="nucleotide sequence ID" value="NZ_NHRY01000239.1"/>
</dbReference>
<reference evidence="2 3" key="1">
    <citation type="journal article" date="2018" name="Arch. Microbiol.">
        <title>New insights into the metabolic potential of the phototrophic purple bacterium Rhodopila globiformis DSM 161(T) from its draft genome sequence and evidence for a vanadium-dependent nitrogenase.</title>
        <authorList>
            <person name="Imhoff J.F."/>
            <person name="Rahn T."/>
            <person name="Kunzel S."/>
            <person name="Neulinger S.C."/>
        </authorList>
    </citation>
    <scope>NUCLEOTIDE SEQUENCE [LARGE SCALE GENOMIC DNA]</scope>
    <source>
        <strain evidence="2 3">DSM 161</strain>
    </source>
</reference>
<evidence type="ECO:0000313" key="3">
    <source>
        <dbReference type="Proteomes" id="UP000239724"/>
    </source>
</evidence>
<evidence type="ECO:0000313" key="2">
    <source>
        <dbReference type="EMBL" id="PPQ28701.1"/>
    </source>
</evidence>
<name>A0A2S6N252_RHOGL</name>
<comment type="caution">
    <text evidence="2">The sequence shown here is derived from an EMBL/GenBank/DDBJ whole genome shotgun (WGS) entry which is preliminary data.</text>
</comment>
<organism evidence="2 3">
    <name type="scientific">Rhodopila globiformis</name>
    <name type="common">Rhodopseudomonas globiformis</name>
    <dbReference type="NCBI Taxonomy" id="1071"/>
    <lineage>
        <taxon>Bacteria</taxon>
        <taxon>Pseudomonadati</taxon>
        <taxon>Pseudomonadota</taxon>
        <taxon>Alphaproteobacteria</taxon>
        <taxon>Acetobacterales</taxon>
        <taxon>Acetobacteraceae</taxon>
        <taxon>Rhodopila</taxon>
    </lineage>
</organism>
<gene>
    <name evidence="2" type="ORF">CCS01_23690</name>
</gene>
<dbReference type="EMBL" id="NHRY01000239">
    <property type="protein sequence ID" value="PPQ28701.1"/>
    <property type="molecule type" value="Genomic_DNA"/>
</dbReference>
<dbReference type="OrthoDB" id="9848418at2"/>
<dbReference type="Proteomes" id="UP000239724">
    <property type="component" value="Unassembled WGS sequence"/>
</dbReference>
<dbReference type="AlphaFoldDB" id="A0A2S6N252"/>